<dbReference type="PANTHER" id="PTHR30572:SF4">
    <property type="entry name" value="ABC TRANSPORTER PERMEASE YTRF"/>
    <property type="match status" value="1"/>
</dbReference>
<proteinExistence type="inferred from homology"/>
<gene>
    <name evidence="10" type="ORF">SAMN05660964_01384</name>
</gene>
<feature type="transmembrane region" description="Helical" evidence="7">
    <location>
        <begin position="282"/>
        <end position="306"/>
    </location>
</feature>
<feature type="domain" description="ABC3 transporter permease C-terminal" evidence="8">
    <location>
        <begin position="286"/>
        <end position="398"/>
    </location>
</feature>
<protein>
    <submittedName>
        <fullName evidence="10">Putative ABC transport system permease protein</fullName>
    </submittedName>
</protein>
<dbReference type="EMBL" id="FNQP01000006">
    <property type="protein sequence ID" value="SEA32910.1"/>
    <property type="molecule type" value="Genomic_DNA"/>
</dbReference>
<keyword evidence="2" id="KW-1003">Cell membrane</keyword>
<keyword evidence="5 7" id="KW-0472">Membrane</keyword>
<name>A0A1H4AAI3_9GAMM</name>
<feature type="transmembrane region" description="Helical" evidence="7">
    <location>
        <begin position="21"/>
        <end position="41"/>
    </location>
</feature>
<dbReference type="STRING" id="525918.SAMN05660964_01384"/>
<keyword evidence="4 7" id="KW-1133">Transmembrane helix</keyword>
<keyword evidence="3 7" id="KW-0812">Transmembrane</keyword>
<dbReference type="Pfam" id="PF12704">
    <property type="entry name" value="MacB_PCD"/>
    <property type="match status" value="1"/>
</dbReference>
<evidence type="ECO:0000259" key="8">
    <source>
        <dbReference type="Pfam" id="PF02687"/>
    </source>
</evidence>
<evidence type="ECO:0000259" key="9">
    <source>
        <dbReference type="Pfam" id="PF12704"/>
    </source>
</evidence>
<dbReference type="OrthoDB" id="9770036at2"/>
<comment type="subcellular location">
    <subcellularLocation>
        <location evidence="1">Cell membrane</location>
        <topology evidence="1">Multi-pass membrane protein</topology>
    </subcellularLocation>
</comment>
<dbReference type="Proteomes" id="UP000199397">
    <property type="component" value="Unassembled WGS sequence"/>
</dbReference>
<feature type="domain" description="MacB-like periplasmic core" evidence="9">
    <location>
        <begin position="20"/>
        <end position="244"/>
    </location>
</feature>
<dbReference type="RefSeq" id="WP_093066750.1">
    <property type="nucleotide sequence ID" value="NZ_FNQP01000006.1"/>
</dbReference>
<dbReference type="InterPro" id="IPR050250">
    <property type="entry name" value="Macrolide_Exporter_MacB"/>
</dbReference>
<sequence>MLWSSFLLALREIRRNLLRSFLTILGIVIGVSAVITMVTLGNGATQAVKNQVSSLGSNLLQIRNGQRMMGPPGGGGAGGSPPFSLEDVEAIRNQIIGLAAVAPEVSKSATVVSMSNNWSTSVTGSTNDFFIAGSWKLASGRTFSEAEEKAGQTVCLIGETIRRELFGTQQPVGESLRVNNFSCEIIGILVSKGQASMGRDQDDTVIMPIKAVQRRLTGNQNVSSIQVSVADENDITSVKEQLTNLMRERRRLGDDKDDNFNVQDTRQIAEALSGTTQVMTTLLAAVASVSLLVGGIGIMNIMLVSVTERTREIGIRLAIGALEREVLLQFLIEAVVLASLGGLVGIGLATLASIGLSQVMNVPYTFNVGINLLSFVFSAGIGVLFGYMPAKRAARLDPIDALRHE</sequence>
<dbReference type="Pfam" id="PF02687">
    <property type="entry name" value="FtsX"/>
    <property type="match status" value="1"/>
</dbReference>
<dbReference type="PANTHER" id="PTHR30572">
    <property type="entry name" value="MEMBRANE COMPONENT OF TRANSPORTER-RELATED"/>
    <property type="match status" value="1"/>
</dbReference>
<dbReference type="InterPro" id="IPR003838">
    <property type="entry name" value="ABC3_permease_C"/>
</dbReference>
<reference evidence="10 11" key="1">
    <citation type="submission" date="2016-10" db="EMBL/GenBank/DDBJ databases">
        <authorList>
            <person name="de Groot N.N."/>
        </authorList>
    </citation>
    <scope>NUCLEOTIDE SEQUENCE [LARGE SCALE GENOMIC DNA]</scope>
    <source>
        <strain evidence="10 11">DSM 21228</strain>
    </source>
</reference>
<organism evidence="10 11">
    <name type="scientific">Thiothrix caldifontis</name>
    <dbReference type="NCBI Taxonomy" id="525918"/>
    <lineage>
        <taxon>Bacteria</taxon>
        <taxon>Pseudomonadati</taxon>
        <taxon>Pseudomonadota</taxon>
        <taxon>Gammaproteobacteria</taxon>
        <taxon>Thiotrichales</taxon>
        <taxon>Thiotrichaceae</taxon>
        <taxon>Thiothrix</taxon>
    </lineage>
</organism>
<evidence type="ECO:0000313" key="10">
    <source>
        <dbReference type="EMBL" id="SEA32910.1"/>
    </source>
</evidence>
<evidence type="ECO:0000256" key="2">
    <source>
        <dbReference type="ARBA" id="ARBA00022475"/>
    </source>
</evidence>
<dbReference type="InterPro" id="IPR025857">
    <property type="entry name" value="MacB_PCD"/>
</dbReference>
<evidence type="ECO:0000256" key="7">
    <source>
        <dbReference type="SAM" id="Phobius"/>
    </source>
</evidence>
<accession>A0A1H4AAI3</accession>
<comment type="similarity">
    <text evidence="6">Belongs to the ABC-4 integral membrane protein family.</text>
</comment>
<keyword evidence="11" id="KW-1185">Reference proteome</keyword>
<feature type="transmembrane region" description="Helical" evidence="7">
    <location>
        <begin position="327"/>
        <end position="356"/>
    </location>
</feature>
<evidence type="ECO:0000256" key="3">
    <source>
        <dbReference type="ARBA" id="ARBA00022692"/>
    </source>
</evidence>
<dbReference type="AlphaFoldDB" id="A0A1H4AAI3"/>
<evidence type="ECO:0000256" key="1">
    <source>
        <dbReference type="ARBA" id="ARBA00004651"/>
    </source>
</evidence>
<dbReference type="GO" id="GO:0005886">
    <property type="term" value="C:plasma membrane"/>
    <property type="evidence" value="ECO:0007669"/>
    <property type="project" value="UniProtKB-SubCell"/>
</dbReference>
<dbReference type="GO" id="GO:0022857">
    <property type="term" value="F:transmembrane transporter activity"/>
    <property type="evidence" value="ECO:0007669"/>
    <property type="project" value="TreeGrafter"/>
</dbReference>
<evidence type="ECO:0000256" key="6">
    <source>
        <dbReference type="ARBA" id="ARBA00038076"/>
    </source>
</evidence>
<evidence type="ECO:0000256" key="4">
    <source>
        <dbReference type="ARBA" id="ARBA00022989"/>
    </source>
</evidence>
<evidence type="ECO:0000313" key="11">
    <source>
        <dbReference type="Proteomes" id="UP000199397"/>
    </source>
</evidence>
<evidence type="ECO:0000256" key="5">
    <source>
        <dbReference type="ARBA" id="ARBA00023136"/>
    </source>
</evidence>
<feature type="transmembrane region" description="Helical" evidence="7">
    <location>
        <begin position="368"/>
        <end position="387"/>
    </location>
</feature>